<dbReference type="RefSeq" id="WP_016481864.1">
    <property type="nucleotide sequence ID" value="NC_021487.1"/>
</dbReference>
<dbReference type="InterPro" id="IPR002792">
    <property type="entry name" value="TRAM_dom"/>
</dbReference>
<evidence type="ECO:0000256" key="4">
    <source>
        <dbReference type="ARBA" id="ARBA00022679"/>
    </source>
</evidence>
<dbReference type="Pfam" id="PF04055">
    <property type="entry name" value="Radical_SAM"/>
    <property type="match status" value="1"/>
</dbReference>
<proteinExistence type="predicted"/>
<dbReference type="GO" id="GO:0046872">
    <property type="term" value="F:metal ion binding"/>
    <property type="evidence" value="ECO:0007669"/>
    <property type="project" value="UniProtKB-KW"/>
</dbReference>
<dbReference type="PROSITE" id="PS51918">
    <property type="entry name" value="RADICAL_SAM"/>
    <property type="match status" value="1"/>
</dbReference>
<comment type="function">
    <text evidence="2">Catalyzes the methylthiolation of N6-(dimethylallyl)adenosine (i(6)A), leading to the formation of 2-methylthio-N6-(dimethylallyl)adenosine (ms(2)i(6)A) at position 37 in tRNAs that read codons beginning with uridine.</text>
</comment>
<protein>
    <recommendedName>
        <fullName evidence="9">tRNA-2-methylthio-N(6)-dimethylallyladenosine synthase</fullName>
        <ecNumber evidence="9">2.8.4.3</ecNumber>
    </recommendedName>
</protein>
<comment type="cofactor">
    <cofactor evidence="1">
        <name>[4Fe-4S] cluster</name>
        <dbReference type="ChEBI" id="CHEBI:49883"/>
    </cofactor>
</comment>
<evidence type="ECO:0000256" key="8">
    <source>
        <dbReference type="ARBA" id="ARBA00023014"/>
    </source>
</evidence>
<keyword evidence="6" id="KW-0479">Metal-binding</keyword>
<dbReference type="NCBIfam" id="TIGR00089">
    <property type="entry name" value="MiaB/RimO family radical SAM methylthiotransferase"/>
    <property type="match status" value="1"/>
</dbReference>
<dbReference type="GO" id="GO:0051539">
    <property type="term" value="F:4 iron, 4 sulfur cluster binding"/>
    <property type="evidence" value="ECO:0007669"/>
    <property type="project" value="UniProtKB-KW"/>
</dbReference>
<feature type="domain" description="Radical SAM core" evidence="13">
    <location>
        <begin position="133"/>
        <end position="383"/>
    </location>
</feature>
<gene>
    <name evidence="14" type="ORF">CCALI_00468</name>
</gene>
<feature type="domain" description="TRAM" evidence="11">
    <location>
        <begin position="386"/>
        <end position="465"/>
    </location>
</feature>
<feature type="domain" description="MTTase N-terminal" evidence="12">
    <location>
        <begin position="2"/>
        <end position="118"/>
    </location>
</feature>
<dbReference type="EMBL" id="HF951689">
    <property type="protein sequence ID" value="CCW34302.1"/>
    <property type="molecule type" value="Genomic_DNA"/>
</dbReference>
<keyword evidence="15" id="KW-1185">Reference proteome</keyword>
<keyword evidence="7" id="KW-0408">Iron</keyword>
<dbReference type="InParanoid" id="S0EVC1"/>
<evidence type="ECO:0000256" key="7">
    <source>
        <dbReference type="ARBA" id="ARBA00023004"/>
    </source>
</evidence>
<dbReference type="InterPro" id="IPR006638">
    <property type="entry name" value="Elp3/MiaA/NifB-like_rSAM"/>
</dbReference>
<dbReference type="InterPro" id="IPR058240">
    <property type="entry name" value="rSAM_sf"/>
</dbReference>
<evidence type="ECO:0000256" key="10">
    <source>
        <dbReference type="SAM" id="MobiDB-lite"/>
    </source>
</evidence>
<reference evidence="15" key="1">
    <citation type="submission" date="2013-03" db="EMBL/GenBank/DDBJ databases">
        <title>Genome sequence of Chthonomonas calidirosea, the first sequenced genome from the Armatimonadetes phylum (formally candidate division OP10).</title>
        <authorList>
            <person name="Lee K.C.Y."/>
            <person name="Morgan X.C."/>
            <person name="Dunfield P.F."/>
            <person name="Tamas I."/>
            <person name="Houghton K.M."/>
            <person name="Vyssotski M."/>
            <person name="Ryan J.L.J."/>
            <person name="Lagutin K."/>
            <person name="McDonald I.R."/>
            <person name="Stott M.B."/>
        </authorList>
    </citation>
    <scope>NUCLEOTIDE SEQUENCE [LARGE SCALE GENOMIC DNA]</scope>
    <source>
        <strain evidence="15">DSM 23976 / ICMP 18418 / T49</strain>
    </source>
</reference>
<dbReference type="AlphaFoldDB" id="S0EVC1"/>
<evidence type="ECO:0000313" key="15">
    <source>
        <dbReference type="Proteomes" id="UP000014227"/>
    </source>
</evidence>
<dbReference type="FunFam" id="3.80.30.20:FF:000001">
    <property type="entry name" value="tRNA-2-methylthio-N(6)-dimethylallyladenosine synthase 2"/>
    <property type="match status" value="1"/>
</dbReference>
<evidence type="ECO:0000259" key="12">
    <source>
        <dbReference type="PROSITE" id="PS51449"/>
    </source>
</evidence>
<evidence type="ECO:0000256" key="9">
    <source>
        <dbReference type="ARBA" id="ARBA00033765"/>
    </source>
</evidence>
<name>S0EVC1_CHTCT</name>
<dbReference type="Proteomes" id="UP000014227">
    <property type="component" value="Chromosome I"/>
</dbReference>
<dbReference type="SMART" id="SM00729">
    <property type="entry name" value="Elp3"/>
    <property type="match status" value="1"/>
</dbReference>
<dbReference type="PROSITE" id="PS50926">
    <property type="entry name" value="TRAM"/>
    <property type="match status" value="1"/>
</dbReference>
<dbReference type="PANTHER" id="PTHR43020">
    <property type="entry name" value="CDK5 REGULATORY SUBUNIT-ASSOCIATED PROTEIN 1"/>
    <property type="match status" value="1"/>
</dbReference>
<dbReference type="Gene3D" id="3.40.50.12160">
    <property type="entry name" value="Methylthiotransferase, N-terminal domain"/>
    <property type="match status" value="1"/>
</dbReference>
<evidence type="ECO:0000256" key="2">
    <source>
        <dbReference type="ARBA" id="ARBA00003234"/>
    </source>
</evidence>
<keyword evidence="5" id="KW-0949">S-adenosyl-L-methionine</keyword>
<dbReference type="PROSITE" id="PS51449">
    <property type="entry name" value="MTTASE_N"/>
    <property type="match status" value="1"/>
</dbReference>
<evidence type="ECO:0000259" key="13">
    <source>
        <dbReference type="PROSITE" id="PS51918"/>
    </source>
</evidence>
<dbReference type="Pfam" id="PF00919">
    <property type="entry name" value="UPF0004"/>
    <property type="match status" value="1"/>
</dbReference>
<dbReference type="GO" id="GO:0005829">
    <property type="term" value="C:cytosol"/>
    <property type="evidence" value="ECO:0007669"/>
    <property type="project" value="TreeGrafter"/>
</dbReference>
<keyword evidence="8" id="KW-0411">Iron-sulfur</keyword>
<dbReference type="InterPro" id="IPR038135">
    <property type="entry name" value="Methylthiotransferase_N_sf"/>
</dbReference>
<accession>S0EVC1</accession>
<dbReference type="GO" id="GO:0035597">
    <property type="term" value="F:tRNA-2-methylthio-N(6)-dimethylallyladenosine(37) synthase activity"/>
    <property type="evidence" value="ECO:0007669"/>
    <property type="project" value="UniProtKB-EC"/>
</dbReference>
<dbReference type="EC" id="2.8.4.3" evidence="9"/>
<dbReference type="InterPro" id="IPR005839">
    <property type="entry name" value="Methylthiotransferase"/>
</dbReference>
<sequence length="492" mass="54678">MPTAAFMTLGCKVNQYETQRILDDFERHGFTITEFHRPADIYVVNTCSVTQAAERKSRNTLRRARRLNPNAIVVMTGCYAEMARIKGEAFEEVNLIVPNPHKMQTLNRLLEAFPEIRASLQNSRPPSSTAPTLHRRTRATIKVQDGCDVFCTFCSIPYTRTQMVSRPMGEIVSEVERLADQGFTEIVITGVLVGAYGQEPGFEGRSEGLPRGTAWTPDRIYQRPDLADLLLALAKVEGIRRIRLSSIEPTQITDRLLEAFASEQKLCPHLHIPLQSGSDKILAAMNRPYNQRFYLERCAAAKARIPDLAITADIMVGFPGEDRKDFEQTLYVAREVGYARAHVFRYSPRPNTPAATMADQVSDAEKEARSQELIALCRETQKRFIQSYLGRTMEVLVEGKGAAVEPSSENESIPLIKEEPSGLLGGYTGNYIRVQFTGGSHLIGKLVQVRLLETTLDGAIGEIGDDTLEPMPEPPADSHSLPLATLSGQLLS</sequence>
<dbReference type="InterPro" id="IPR013848">
    <property type="entry name" value="Methylthiotransferase_N"/>
</dbReference>
<feature type="region of interest" description="Disordered" evidence="10">
    <location>
        <begin position="464"/>
        <end position="492"/>
    </location>
</feature>
<dbReference type="PANTHER" id="PTHR43020:SF2">
    <property type="entry name" value="MITOCHONDRIAL TRNA METHYLTHIOTRANSFERASE CDK5RAP1"/>
    <property type="match status" value="1"/>
</dbReference>
<dbReference type="FunCoup" id="S0EVC1">
    <property type="interactions" value="149"/>
</dbReference>
<dbReference type="SFLD" id="SFLDG01061">
    <property type="entry name" value="methylthiotransferase"/>
    <property type="match status" value="1"/>
</dbReference>
<dbReference type="eggNOG" id="COG0621">
    <property type="taxonomic scope" value="Bacteria"/>
</dbReference>
<keyword evidence="4 14" id="KW-0808">Transferase</keyword>
<dbReference type="Gene3D" id="3.80.30.20">
    <property type="entry name" value="tm_1862 like domain"/>
    <property type="match status" value="1"/>
</dbReference>
<dbReference type="InterPro" id="IPR023404">
    <property type="entry name" value="rSAM_horseshoe"/>
</dbReference>
<dbReference type="SFLD" id="SFLDG01082">
    <property type="entry name" value="B12-binding_domain_containing"/>
    <property type="match status" value="1"/>
</dbReference>
<dbReference type="PATRIC" id="fig|1303518.3.peg.473"/>
<dbReference type="SFLD" id="SFLDS00029">
    <property type="entry name" value="Radical_SAM"/>
    <property type="match status" value="1"/>
</dbReference>
<evidence type="ECO:0000256" key="1">
    <source>
        <dbReference type="ARBA" id="ARBA00001966"/>
    </source>
</evidence>
<dbReference type="HOGENOM" id="CLU_018697_1_0_0"/>
<dbReference type="OrthoDB" id="9805215at2"/>
<keyword evidence="3" id="KW-0004">4Fe-4S</keyword>
<evidence type="ECO:0000259" key="11">
    <source>
        <dbReference type="PROSITE" id="PS50926"/>
    </source>
</evidence>
<organism evidence="14 15">
    <name type="scientific">Chthonomonas calidirosea (strain DSM 23976 / ICMP 18418 / T49)</name>
    <dbReference type="NCBI Taxonomy" id="1303518"/>
    <lineage>
        <taxon>Bacteria</taxon>
        <taxon>Bacillati</taxon>
        <taxon>Armatimonadota</taxon>
        <taxon>Chthonomonadia</taxon>
        <taxon>Chthonomonadales</taxon>
        <taxon>Chthonomonadaceae</taxon>
        <taxon>Chthonomonas</taxon>
    </lineage>
</organism>
<dbReference type="SUPFAM" id="SSF102114">
    <property type="entry name" value="Radical SAM enzymes"/>
    <property type="match status" value="1"/>
</dbReference>
<dbReference type="InterPro" id="IPR007197">
    <property type="entry name" value="rSAM"/>
</dbReference>
<evidence type="ECO:0000256" key="6">
    <source>
        <dbReference type="ARBA" id="ARBA00022723"/>
    </source>
</evidence>
<evidence type="ECO:0000313" key="14">
    <source>
        <dbReference type="EMBL" id="CCW34302.1"/>
    </source>
</evidence>
<dbReference type="KEGG" id="ccz:CCALI_00468"/>
<evidence type="ECO:0000256" key="5">
    <source>
        <dbReference type="ARBA" id="ARBA00022691"/>
    </source>
</evidence>
<dbReference type="CDD" id="cd01335">
    <property type="entry name" value="Radical_SAM"/>
    <property type="match status" value="1"/>
</dbReference>
<dbReference type="STRING" id="454171.CP488_00686"/>
<evidence type="ECO:0000256" key="3">
    <source>
        <dbReference type="ARBA" id="ARBA00022485"/>
    </source>
</evidence>